<dbReference type="AlphaFoldDB" id="A0A6C0BNS3"/>
<dbReference type="EMBL" id="MN739193">
    <property type="protein sequence ID" value="QHS92913.1"/>
    <property type="molecule type" value="Genomic_DNA"/>
</dbReference>
<protein>
    <submittedName>
        <fullName evidence="1">Uncharacterized protein</fullName>
    </submittedName>
</protein>
<organism evidence="1">
    <name type="scientific">viral metagenome</name>
    <dbReference type="NCBI Taxonomy" id="1070528"/>
    <lineage>
        <taxon>unclassified sequences</taxon>
        <taxon>metagenomes</taxon>
        <taxon>organismal metagenomes</taxon>
    </lineage>
</organism>
<reference evidence="1" key="1">
    <citation type="journal article" date="2020" name="Nature">
        <title>Giant virus diversity and host interactions through global metagenomics.</title>
        <authorList>
            <person name="Schulz F."/>
            <person name="Roux S."/>
            <person name="Paez-Espino D."/>
            <person name="Jungbluth S."/>
            <person name="Walsh D.A."/>
            <person name="Denef V.J."/>
            <person name="McMahon K.D."/>
            <person name="Konstantinidis K.T."/>
            <person name="Eloe-Fadrosh E.A."/>
            <person name="Kyrpides N.C."/>
            <person name="Woyke T."/>
        </authorList>
    </citation>
    <scope>NUCLEOTIDE SEQUENCE</scope>
    <source>
        <strain evidence="1">GVMAG-M-3300017651-5</strain>
    </source>
</reference>
<accession>A0A6C0BNS3</accession>
<proteinExistence type="predicted"/>
<evidence type="ECO:0000313" key="1">
    <source>
        <dbReference type="EMBL" id="QHS92913.1"/>
    </source>
</evidence>
<sequence>MFKYIRVAWSYLKARLLGSRSFTRLNRRVITGIIKYNGEDRTIHIPLSMRDSIEGLSVEGVRYTSNEVIIESLNMIPGMLPLCPPSYLGYESYKIGESMYNDDEYHALRAAKLRQ</sequence>
<name>A0A6C0BNS3_9ZZZZ</name>